<evidence type="ECO:0000256" key="1">
    <source>
        <dbReference type="SAM" id="MobiDB-lite"/>
    </source>
</evidence>
<sequence>MSTSSSAHTVSSGSSGSGSTYETDSDDLRTDETREAIRRLIRGKSIISLLKFMILPRRTTNSSLHCICVVSNVIGDYKDFATTPSIVVPVLVGSQKDRFEDALKVIGQDVDGERKRPPGKADHGKLYGGAILDIDIMFGSALVSPQMMYVLYKLIDIAFKERLNQGICHKFIGCLVTMLVMRVWTKQSWTSDMDVISWIEQVQDKKLKLKDVVANILRDFNTS</sequence>
<feature type="compositionally biased region" description="Low complexity" evidence="1">
    <location>
        <begin position="1"/>
        <end position="20"/>
    </location>
</feature>
<organism evidence="2 3">
    <name type="scientific">Ditylenchus dipsaci</name>
    <dbReference type="NCBI Taxonomy" id="166011"/>
    <lineage>
        <taxon>Eukaryota</taxon>
        <taxon>Metazoa</taxon>
        <taxon>Ecdysozoa</taxon>
        <taxon>Nematoda</taxon>
        <taxon>Chromadorea</taxon>
        <taxon>Rhabditida</taxon>
        <taxon>Tylenchina</taxon>
        <taxon>Tylenchomorpha</taxon>
        <taxon>Sphaerularioidea</taxon>
        <taxon>Anguinidae</taxon>
        <taxon>Anguininae</taxon>
        <taxon>Ditylenchus</taxon>
    </lineage>
</organism>
<keyword evidence="2" id="KW-1185">Reference proteome</keyword>
<dbReference type="AlphaFoldDB" id="A0A915EI06"/>
<evidence type="ECO:0000313" key="3">
    <source>
        <dbReference type="WBParaSite" id="jg5564"/>
    </source>
</evidence>
<reference evidence="3" key="1">
    <citation type="submission" date="2022-11" db="UniProtKB">
        <authorList>
            <consortium name="WormBaseParasite"/>
        </authorList>
    </citation>
    <scope>IDENTIFICATION</scope>
</reference>
<protein>
    <submittedName>
        <fullName evidence="3">Uncharacterized protein</fullName>
    </submittedName>
</protein>
<dbReference type="Proteomes" id="UP000887574">
    <property type="component" value="Unplaced"/>
</dbReference>
<name>A0A915EI06_9BILA</name>
<evidence type="ECO:0000313" key="2">
    <source>
        <dbReference type="Proteomes" id="UP000887574"/>
    </source>
</evidence>
<accession>A0A915EI06</accession>
<proteinExistence type="predicted"/>
<feature type="region of interest" description="Disordered" evidence="1">
    <location>
        <begin position="1"/>
        <end position="29"/>
    </location>
</feature>
<dbReference type="WBParaSite" id="jg5564">
    <property type="protein sequence ID" value="jg5564"/>
    <property type="gene ID" value="jg5564"/>
</dbReference>